<gene>
    <name evidence="1" type="ORF">ACERK3_09315</name>
</gene>
<protein>
    <recommendedName>
        <fullName evidence="3">Glycoside hydrolase 123 C-terminal domain-containing protein</fullName>
    </recommendedName>
</protein>
<keyword evidence="2" id="KW-1185">Reference proteome</keyword>
<dbReference type="Proteomes" id="UP001575105">
    <property type="component" value="Unassembled WGS sequence"/>
</dbReference>
<comment type="caution">
    <text evidence="1">The sequence shown here is derived from an EMBL/GenBank/DDBJ whole genome shotgun (WGS) entry which is preliminary data.</text>
</comment>
<sequence length="596" mass="67057">MKLFTTMSQAIVCATLLGGVTTGAYSEQSESAEATVYHSEVIADRLLDREWTEGWDQGETRYSEAATRGGLLRVYLSDSVEWDEDSLRVNGRTLAELRETFEVPWHRRVVLDETLGVAKLEIRFHDLEMINRNALVVVNHEGQRFRHRVSPRRLPASLGYAAVDRAAGELVLFITRQEKAVSELEYVRLNHQALTPADESQAIQWYGNVGRIVAPLDDVPGHGRPQFVEVGLAGTGGRAIALAGDFRVLDRPFSVGMYFGDLDELAELGFNTKLDYHPRLTEDALNEYSDRGMYLLGRVFGSRYADTAEPEVIAEHPAIYALYGFDEPDVKDYRVEDVPLRRRVGVTGMEVEEQQRRFRSEQPNHLTYVVVDHTFKPFNWHTYGPISDIMAIDPYPFVMTQEIRDGDNFKEAIGDVAQIMRRASEPRPMFATLGLHYFEERGGRMPDERELRSQLYWALAEGSKGVNYYSWHFHRGGGLGDYPELHPYMAELNALCNELGDRLLYSQPSNGVYEVSEGVDARILVGRDGSLLVFAIARDAADDLEATEVVVRMPAIDDATVEVVDGDAQLKHSLDGDRLRLNVSATRPGVIVRVGP</sequence>
<dbReference type="EMBL" id="JBGUBD010000005">
    <property type="protein sequence ID" value="MFA9478493.1"/>
    <property type="molecule type" value="Genomic_DNA"/>
</dbReference>
<proteinExistence type="predicted"/>
<evidence type="ECO:0000313" key="1">
    <source>
        <dbReference type="EMBL" id="MFA9478493.1"/>
    </source>
</evidence>
<evidence type="ECO:0008006" key="3">
    <source>
        <dbReference type="Google" id="ProtNLM"/>
    </source>
</evidence>
<reference evidence="1 2" key="1">
    <citation type="submission" date="2024-08" db="EMBL/GenBank/DDBJ databases">
        <title>Whole-genome sequencing of halo(alkali)philic microorganisms from hypersaline lakes.</title>
        <authorList>
            <person name="Sorokin D.Y."/>
            <person name="Merkel A.Y."/>
            <person name="Messina E."/>
            <person name="Yakimov M."/>
        </authorList>
    </citation>
    <scope>NUCLEOTIDE SEQUENCE [LARGE SCALE GENOMIC DNA]</scope>
    <source>
        <strain evidence="1 2">AB-hyl4</strain>
    </source>
</reference>
<dbReference type="InterPro" id="IPR017853">
    <property type="entry name" value="GH"/>
</dbReference>
<dbReference type="RefSeq" id="WP_425345419.1">
    <property type="nucleotide sequence ID" value="NZ_JBGUBD010000005.1"/>
</dbReference>
<organism evidence="1 2">
    <name type="scientific">Natronomicrosphaera hydrolytica</name>
    <dbReference type="NCBI Taxonomy" id="3242702"/>
    <lineage>
        <taxon>Bacteria</taxon>
        <taxon>Pseudomonadati</taxon>
        <taxon>Planctomycetota</taxon>
        <taxon>Phycisphaerae</taxon>
        <taxon>Phycisphaerales</taxon>
        <taxon>Phycisphaeraceae</taxon>
        <taxon>Natronomicrosphaera</taxon>
    </lineage>
</organism>
<dbReference type="Gene3D" id="3.20.20.80">
    <property type="entry name" value="Glycosidases"/>
    <property type="match status" value="1"/>
</dbReference>
<accession>A0ABV4U891</accession>
<name>A0ABV4U891_9BACT</name>
<dbReference type="SUPFAM" id="SSF51445">
    <property type="entry name" value="(Trans)glycosidases"/>
    <property type="match status" value="1"/>
</dbReference>
<evidence type="ECO:0000313" key="2">
    <source>
        <dbReference type="Proteomes" id="UP001575105"/>
    </source>
</evidence>